<dbReference type="EMBL" id="JAGHQL010000033">
    <property type="protein sequence ID" value="KAH0543398.1"/>
    <property type="molecule type" value="Genomic_DNA"/>
</dbReference>
<evidence type="ECO:0000256" key="1">
    <source>
        <dbReference type="SAM" id="Phobius"/>
    </source>
</evidence>
<protein>
    <submittedName>
        <fullName evidence="2">Uncharacterized protein</fullName>
    </submittedName>
</protein>
<keyword evidence="3" id="KW-1185">Reference proteome</keyword>
<evidence type="ECO:0000313" key="3">
    <source>
        <dbReference type="Proteomes" id="UP000698800"/>
    </source>
</evidence>
<dbReference type="Proteomes" id="UP000698800">
    <property type="component" value="Unassembled WGS sequence"/>
</dbReference>
<organism evidence="2 3">
    <name type="scientific">Glutinoglossum americanum</name>
    <dbReference type="NCBI Taxonomy" id="1670608"/>
    <lineage>
        <taxon>Eukaryota</taxon>
        <taxon>Fungi</taxon>
        <taxon>Dikarya</taxon>
        <taxon>Ascomycota</taxon>
        <taxon>Pezizomycotina</taxon>
        <taxon>Geoglossomycetes</taxon>
        <taxon>Geoglossales</taxon>
        <taxon>Geoglossaceae</taxon>
        <taxon>Glutinoglossum</taxon>
    </lineage>
</organism>
<dbReference type="AlphaFoldDB" id="A0A9P8KZC1"/>
<evidence type="ECO:0000313" key="2">
    <source>
        <dbReference type="EMBL" id="KAH0543398.1"/>
    </source>
</evidence>
<gene>
    <name evidence="2" type="ORF">FGG08_002256</name>
</gene>
<name>A0A9P8KZC1_9PEZI</name>
<accession>A0A9P8KZC1</accession>
<comment type="caution">
    <text evidence="2">The sequence shown here is derived from an EMBL/GenBank/DDBJ whole genome shotgun (WGS) entry which is preliminary data.</text>
</comment>
<reference evidence="2" key="1">
    <citation type="submission" date="2021-03" db="EMBL/GenBank/DDBJ databases">
        <title>Comparative genomics and phylogenomic investigation of the class Geoglossomycetes provide insights into ecological specialization and systematics.</title>
        <authorList>
            <person name="Melie T."/>
            <person name="Pirro S."/>
            <person name="Miller A.N."/>
            <person name="Quandt A."/>
        </authorList>
    </citation>
    <scope>NUCLEOTIDE SEQUENCE</scope>
    <source>
        <strain evidence="2">GBOQ0MN5Z8</strain>
    </source>
</reference>
<feature type="transmembrane region" description="Helical" evidence="1">
    <location>
        <begin position="20"/>
        <end position="40"/>
    </location>
</feature>
<keyword evidence="1" id="KW-1133">Transmembrane helix</keyword>
<keyword evidence="1" id="KW-0812">Transmembrane</keyword>
<keyword evidence="1" id="KW-0472">Membrane</keyword>
<sequence length="521" mass="57956">MPPSNFSDSIYTSSVVGTWLGSLFTGIGLLAVITQLRGLIKDFSDGHRKRLMQAAGPWSACFPDLRHSDSGVVEGKAPALTGWIRRYYLDDQDILFSPFERRSAGAQASWSRLFSRCDIQPSDLRLFGGPDAAYAMDRTDAWQRKLVQTDLLIEGGKFSYGFTGDEFAVLLIISGFSPSGFSANGTSSSWGPLGLMHLGDHGPFSQVAQFDGPFGDLESLQGSNGPGRYAHAISVRKCIDLSLGVLRFKVGGTQKTLIPSERFPRPPPEEWARQRRQYVRNNLAYLTRIDSDDSLIQGIEVTSSSNLVDLLPWSRVISENTYRSIDRASLTATMDIAFAIKTLQPWGVPPVLPHRLVAAIRPFLIRLLDSPLQLHNKVLECPTSCDVGIDGWTSPLLGEALASIDCSKAKPFDGLSHKCALYYDAMLFIFRRHGMALESVQIGLAAWCACQYLNNQLSLESDWLGNAQSAIRRCLGDDREVPEMEKWAYEILATYLNAWLQESNEIEDHFRGNFRRRVFLG</sequence>
<dbReference type="OrthoDB" id="4195086at2759"/>
<proteinExistence type="predicted"/>